<keyword evidence="3" id="KW-1185">Reference proteome</keyword>
<feature type="transmembrane region" description="Helical" evidence="1">
    <location>
        <begin position="45"/>
        <end position="66"/>
    </location>
</feature>
<dbReference type="AlphaFoldDB" id="A0A2R4X0M8"/>
<reference evidence="2 3" key="1">
    <citation type="submission" date="2018-04" db="EMBL/GenBank/DDBJ databases">
        <title>Halococcoides cellulosivorans gen. nov., sp. nov., an extremely halophilic cellulose-utilizing haloarchaeon from hypersaline lakes.</title>
        <authorList>
            <person name="Sorokin D.Y."/>
            <person name="Toshchakov S.V."/>
            <person name="Samarov N.I."/>
            <person name="Korzhenkov A."/>
            <person name="Kublanov I.V."/>
        </authorList>
    </citation>
    <scope>NUCLEOTIDE SEQUENCE [LARGE SCALE GENOMIC DNA]</scope>
    <source>
        <strain evidence="2 3">HArcel1</strain>
    </source>
</reference>
<dbReference type="GeneID" id="36512111"/>
<protein>
    <submittedName>
        <fullName evidence="2">Uncharacterized protein</fullName>
    </submittedName>
</protein>
<organism evidence="2 3">
    <name type="scientific">Halococcoides cellulosivorans</name>
    <dbReference type="NCBI Taxonomy" id="1679096"/>
    <lineage>
        <taxon>Archaea</taxon>
        <taxon>Methanobacteriati</taxon>
        <taxon>Methanobacteriota</taxon>
        <taxon>Stenosarchaea group</taxon>
        <taxon>Halobacteria</taxon>
        <taxon>Halobacteriales</taxon>
        <taxon>Haloarculaceae</taxon>
        <taxon>Halococcoides</taxon>
    </lineage>
</organism>
<keyword evidence="1" id="KW-0472">Membrane</keyword>
<feature type="transmembrane region" description="Helical" evidence="1">
    <location>
        <begin position="75"/>
        <end position="94"/>
    </location>
</feature>
<feature type="transmembrane region" description="Helical" evidence="1">
    <location>
        <begin position="7"/>
        <end position="25"/>
    </location>
</feature>
<evidence type="ECO:0000256" key="1">
    <source>
        <dbReference type="SAM" id="Phobius"/>
    </source>
</evidence>
<feature type="transmembrane region" description="Helical" evidence="1">
    <location>
        <begin position="100"/>
        <end position="120"/>
    </location>
</feature>
<sequence length="142" mass="14296">MAIGTRGLLVGAYLGSAGIVVLHQGSALLEAVVSRTTPLADALGLIGAALVLAIGVALVAAAIALYSEHRWARPIGVVAAAAFAALSAGALAVLVDPILWVAALCSLAPTALSGAFLARYEPTPDPHRRSRLESPVDTSDGH</sequence>
<dbReference type="KEGG" id="harc:HARCEL1_06350"/>
<evidence type="ECO:0000313" key="3">
    <source>
        <dbReference type="Proteomes" id="UP000244727"/>
    </source>
</evidence>
<gene>
    <name evidence="2" type="ORF">HARCEL1_06350</name>
</gene>
<keyword evidence="1" id="KW-1133">Transmembrane helix</keyword>
<name>A0A2R4X0M8_9EURY</name>
<keyword evidence="1" id="KW-0812">Transmembrane</keyword>
<evidence type="ECO:0000313" key="2">
    <source>
        <dbReference type="EMBL" id="AWB27347.1"/>
    </source>
</evidence>
<dbReference type="RefSeq" id="WP_108381716.1">
    <property type="nucleotide sequence ID" value="NZ_CP028858.1"/>
</dbReference>
<dbReference type="EMBL" id="CP028858">
    <property type="protein sequence ID" value="AWB27347.1"/>
    <property type="molecule type" value="Genomic_DNA"/>
</dbReference>
<proteinExistence type="predicted"/>
<accession>A0A2R4X0M8</accession>
<dbReference type="Proteomes" id="UP000244727">
    <property type="component" value="Chromosome"/>
</dbReference>